<dbReference type="Proteomes" id="UP001151760">
    <property type="component" value="Unassembled WGS sequence"/>
</dbReference>
<evidence type="ECO:0000313" key="2">
    <source>
        <dbReference type="Proteomes" id="UP001151760"/>
    </source>
</evidence>
<name>A0ABQ5HPS1_9ASTR</name>
<protein>
    <submittedName>
        <fullName evidence="1">Uncharacterized protein</fullName>
    </submittedName>
</protein>
<sequence>MRSVVSVITFSLSLPQQVYYFRVTQGPSPPSFSQLSPYLLSTIPSVTLCQVVDMCKLIYGISVVEVVVDPQTIQVHVPFRLLPPGSLFRPFHNLDIFPGNSSESGHP</sequence>
<accession>A0ABQ5HPS1</accession>
<organism evidence="1 2">
    <name type="scientific">Tanacetum coccineum</name>
    <dbReference type="NCBI Taxonomy" id="301880"/>
    <lineage>
        <taxon>Eukaryota</taxon>
        <taxon>Viridiplantae</taxon>
        <taxon>Streptophyta</taxon>
        <taxon>Embryophyta</taxon>
        <taxon>Tracheophyta</taxon>
        <taxon>Spermatophyta</taxon>
        <taxon>Magnoliopsida</taxon>
        <taxon>eudicotyledons</taxon>
        <taxon>Gunneridae</taxon>
        <taxon>Pentapetalae</taxon>
        <taxon>asterids</taxon>
        <taxon>campanulids</taxon>
        <taxon>Asterales</taxon>
        <taxon>Asteraceae</taxon>
        <taxon>Asteroideae</taxon>
        <taxon>Anthemideae</taxon>
        <taxon>Anthemidinae</taxon>
        <taxon>Tanacetum</taxon>
    </lineage>
</organism>
<comment type="caution">
    <text evidence="1">The sequence shown here is derived from an EMBL/GenBank/DDBJ whole genome shotgun (WGS) entry which is preliminary data.</text>
</comment>
<evidence type="ECO:0000313" key="1">
    <source>
        <dbReference type="EMBL" id="GJT89265.1"/>
    </source>
</evidence>
<proteinExistence type="predicted"/>
<reference evidence="1" key="1">
    <citation type="journal article" date="2022" name="Int. J. Mol. Sci.">
        <title>Draft Genome of Tanacetum Coccineum: Genomic Comparison of Closely Related Tanacetum-Family Plants.</title>
        <authorList>
            <person name="Yamashiro T."/>
            <person name="Shiraishi A."/>
            <person name="Nakayama K."/>
            <person name="Satake H."/>
        </authorList>
    </citation>
    <scope>NUCLEOTIDE SEQUENCE</scope>
</reference>
<dbReference type="EMBL" id="BQNB010019806">
    <property type="protein sequence ID" value="GJT89265.1"/>
    <property type="molecule type" value="Genomic_DNA"/>
</dbReference>
<reference evidence="1" key="2">
    <citation type="submission" date="2022-01" db="EMBL/GenBank/DDBJ databases">
        <authorList>
            <person name="Yamashiro T."/>
            <person name="Shiraishi A."/>
            <person name="Satake H."/>
            <person name="Nakayama K."/>
        </authorList>
    </citation>
    <scope>NUCLEOTIDE SEQUENCE</scope>
</reference>
<keyword evidence="2" id="KW-1185">Reference proteome</keyword>
<gene>
    <name evidence="1" type="ORF">Tco_1070982</name>
</gene>